<dbReference type="GO" id="GO:0005737">
    <property type="term" value="C:cytoplasm"/>
    <property type="evidence" value="ECO:0007669"/>
    <property type="project" value="TreeGrafter"/>
</dbReference>
<evidence type="ECO:0000256" key="5">
    <source>
        <dbReference type="ARBA" id="ARBA00022723"/>
    </source>
</evidence>
<evidence type="ECO:0000256" key="2">
    <source>
        <dbReference type="ARBA" id="ARBA00008276"/>
    </source>
</evidence>
<evidence type="ECO:0000256" key="7">
    <source>
        <dbReference type="ARBA" id="ARBA00022840"/>
    </source>
</evidence>
<keyword evidence="4" id="KW-0436">Ligase</keyword>
<dbReference type="PANTHER" id="PTHR11136:SF0">
    <property type="entry name" value="DIHYDROFOLATE SYNTHETASE-RELATED"/>
    <property type="match status" value="1"/>
</dbReference>
<comment type="catalytic activity">
    <reaction evidence="9">
        <text>(6S)-5,6,7,8-tetrahydrofolyl-(gamma-L-Glu)(n) + L-glutamate + ATP = (6S)-5,6,7,8-tetrahydrofolyl-(gamma-L-Glu)(n+1) + ADP + phosphate + H(+)</text>
        <dbReference type="Rhea" id="RHEA:10580"/>
        <dbReference type="Rhea" id="RHEA-COMP:14738"/>
        <dbReference type="Rhea" id="RHEA-COMP:14740"/>
        <dbReference type="ChEBI" id="CHEBI:15378"/>
        <dbReference type="ChEBI" id="CHEBI:29985"/>
        <dbReference type="ChEBI" id="CHEBI:30616"/>
        <dbReference type="ChEBI" id="CHEBI:43474"/>
        <dbReference type="ChEBI" id="CHEBI:141005"/>
        <dbReference type="ChEBI" id="CHEBI:456216"/>
        <dbReference type="EC" id="6.3.2.17"/>
    </reaction>
</comment>
<keyword evidence="5" id="KW-0479">Metal-binding</keyword>
<dbReference type="GO" id="GO:0008841">
    <property type="term" value="F:dihydrofolate synthase activity"/>
    <property type="evidence" value="ECO:0007669"/>
    <property type="project" value="TreeGrafter"/>
</dbReference>
<dbReference type="InterPro" id="IPR001645">
    <property type="entry name" value="Folylpolyglutamate_synth"/>
</dbReference>
<evidence type="ECO:0000313" key="12">
    <source>
        <dbReference type="EMBL" id="SVB45595.1"/>
    </source>
</evidence>
<dbReference type="InterPro" id="IPR018109">
    <property type="entry name" value="Folylpolyglutamate_synth_CS"/>
</dbReference>
<dbReference type="SUPFAM" id="SSF53623">
    <property type="entry name" value="MurD-like peptide ligases, catalytic domain"/>
    <property type="match status" value="1"/>
</dbReference>
<dbReference type="InterPro" id="IPR004101">
    <property type="entry name" value="Mur_ligase_C"/>
</dbReference>
<dbReference type="EMBL" id="UINC01042658">
    <property type="protein sequence ID" value="SVB45595.1"/>
    <property type="molecule type" value="Genomic_DNA"/>
</dbReference>
<evidence type="ECO:0000256" key="4">
    <source>
        <dbReference type="ARBA" id="ARBA00022598"/>
    </source>
</evidence>
<proteinExistence type="inferred from homology"/>
<dbReference type="GO" id="GO:0046872">
    <property type="term" value="F:metal ion binding"/>
    <property type="evidence" value="ECO:0007669"/>
    <property type="project" value="UniProtKB-KW"/>
</dbReference>
<reference evidence="12" key="1">
    <citation type="submission" date="2018-05" db="EMBL/GenBank/DDBJ databases">
        <authorList>
            <person name="Lanie J.A."/>
            <person name="Ng W.-L."/>
            <person name="Kazmierczak K.M."/>
            <person name="Andrzejewski T.M."/>
            <person name="Davidsen T.M."/>
            <person name="Wayne K.J."/>
            <person name="Tettelin H."/>
            <person name="Glass J.I."/>
            <person name="Rusch D."/>
            <person name="Podicherti R."/>
            <person name="Tsui H.-C.T."/>
            <person name="Winkler M.E."/>
        </authorList>
    </citation>
    <scope>NUCLEOTIDE SEQUENCE</scope>
</reference>
<keyword evidence="7" id="KW-0067">ATP-binding</keyword>
<dbReference type="NCBIfam" id="TIGR01499">
    <property type="entry name" value="folC"/>
    <property type="match status" value="1"/>
</dbReference>
<dbReference type="Gene3D" id="3.40.1190.10">
    <property type="entry name" value="Mur-like, catalytic domain"/>
    <property type="match status" value="1"/>
</dbReference>
<dbReference type="SUPFAM" id="SSF53244">
    <property type="entry name" value="MurD-like peptide ligases, peptide-binding domain"/>
    <property type="match status" value="1"/>
</dbReference>
<evidence type="ECO:0000256" key="1">
    <source>
        <dbReference type="ARBA" id="ARBA00001946"/>
    </source>
</evidence>
<dbReference type="PANTHER" id="PTHR11136">
    <property type="entry name" value="FOLYLPOLYGLUTAMATE SYNTHASE-RELATED"/>
    <property type="match status" value="1"/>
</dbReference>
<evidence type="ECO:0000259" key="11">
    <source>
        <dbReference type="Pfam" id="PF08245"/>
    </source>
</evidence>
<name>A0A382E574_9ZZZZ</name>
<organism evidence="12">
    <name type="scientific">marine metagenome</name>
    <dbReference type="NCBI Taxonomy" id="408172"/>
    <lineage>
        <taxon>unclassified sequences</taxon>
        <taxon>metagenomes</taxon>
        <taxon>ecological metagenomes</taxon>
    </lineage>
</organism>
<dbReference type="Pfam" id="PF08245">
    <property type="entry name" value="Mur_ligase_M"/>
    <property type="match status" value="1"/>
</dbReference>
<dbReference type="Pfam" id="PF02875">
    <property type="entry name" value="Mur_ligase_C"/>
    <property type="match status" value="1"/>
</dbReference>
<comment type="cofactor">
    <cofactor evidence="1">
        <name>Mg(2+)</name>
        <dbReference type="ChEBI" id="CHEBI:18420"/>
    </cofactor>
</comment>
<accession>A0A382E574</accession>
<evidence type="ECO:0000259" key="10">
    <source>
        <dbReference type="Pfam" id="PF02875"/>
    </source>
</evidence>
<protein>
    <recommendedName>
        <fullName evidence="3">tetrahydrofolate synthase</fullName>
        <ecNumber evidence="3">6.3.2.17</ecNumber>
    </recommendedName>
</protein>
<feature type="domain" description="Mur ligase C-terminal" evidence="10">
    <location>
        <begin position="239"/>
        <end position="357"/>
    </location>
</feature>
<evidence type="ECO:0000256" key="6">
    <source>
        <dbReference type="ARBA" id="ARBA00022741"/>
    </source>
</evidence>
<evidence type="ECO:0000256" key="3">
    <source>
        <dbReference type="ARBA" id="ARBA00013025"/>
    </source>
</evidence>
<dbReference type="PROSITE" id="PS01011">
    <property type="entry name" value="FOLYLPOLYGLU_SYNT_1"/>
    <property type="match status" value="1"/>
</dbReference>
<dbReference type="GO" id="GO:0005524">
    <property type="term" value="F:ATP binding"/>
    <property type="evidence" value="ECO:0007669"/>
    <property type="project" value="UniProtKB-KW"/>
</dbReference>
<sequence>MAACGNPQSGLPSIQIAGTNGKGSVCAMLANILKTAGYKTGLFTSPHLVNVNERIRLNGIPIPNNEIDIFLQKYREAIEKIEATFFETITAMAFWYFKKENVDIAILETGLGGRLDSVSVCEPLATVMTSISLDHIEILGETLSEIAFEKAGILKKGVPCISAKQEDEVEVVLIKEGQRINAPIHFVNDKFPSELIVNIPGTAQHENAQLAVSTLKYINNFDIQKIALKNGLQSVQWLGRNQHIQHNPLVIFDVAHNIESIQSFLEYYSSLGIMGKSVLIIAIQARKHIQPLIPTLQKVYKHIICTEAPGRNPMPAKVLGEYFTNKNQFEIIPNTEKAIQLGLEKLKLQDGMAIIGSHCLGPAVSKVFKISFDKY</sequence>
<dbReference type="EC" id="6.3.2.17" evidence="3"/>
<dbReference type="InterPro" id="IPR013221">
    <property type="entry name" value="Mur_ligase_cen"/>
</dbReference>
<keyword evidence="8" id="KW-0460">Magnesium</keyword>
<comment type="similarity">
    <text evidence="2">Belongs to the folylpolyglutamate synthase family.</text>
</comment>
<evidence type="ECO:0000256" key="9">
    <source>
        <dbReference type="ARBA" id="ARBA00047493"/>
    </source>
</evidence>
<keyword evidence="6" id="KW-0547">Nucleotide-binding</keyword>
<dbReference type="Gene3D" id="3.90.190.20">
    <property type="entry name" value="Mur ligase, C-terminal domain"/>
    <property type="match status" value="1"/>
</dbReference>
<evidence type="ECO:0000256" key="8">
    <source>
        <dbReference type="ARBA" id="ARBA00022842"/>
    </source>
</evidence>
<dbReference type="AlphaFoldDB" id="A0A382E574"/>
<dbReference type="GO" id="GO:0004326">
    <property type="term" value="F:tetrahydrofolylpolyglutamate synthase activity"/>
    <property type="evidence" value="ECO:0007669"/>
    <property type="project" value="UniProtKB-EC"/>
</dbReference>
<gene>
    <name evidence="12" type="ORF">METZ01_LOCUS198449</name>
</gene>
<dbReference type="FunFam" id="3.40.1190.10:FF:000011">
    <property type="entry name" value="Folylpolyglutamate synthase/dihydrofolate synthase"/>
    <property type="match status" value="1"/>
</dbReference>
<feature type="domain" description="Mur ligase central" evidence="11">
    <location>
        <begin position="16"/>
        <end position="156"/>
    </location>
</feature>
<dbReference type="InterPro" id="IPR036565">
    <property type="entry name" value="Mur-like_cat_sf"/>
</dbReference>
<dbReference type="InterPro" id="IPR036615">
    <property type="entry name" value="Mur_ligase_C_dom_sf"/>
</dbReference>